<reference evidence="3" key="1">
    <citation type="journal article" date="2019" name="Int. J. Syst. Evol. Microbiol.">
        <title>The Global Catalogue of Microorganisms (GCM) 10K type strain sequencing project: providing services to taxonomists for standard genome sequencing and annotation.</title>
        <authorList>
            <consortium name="The Broad Institute Genomics Platform"/>
            <consortium name="The Broad Institute Genome Sequencing Center for Infectious Disease"/>
            <person name="Wu L."/>
            <person name="Ma J."/>
        </authorList>
    </citation>
    <scope>NUCLEOTIDE SEQUENCE [LARGE SCALE GENOMIC DNA]</scope>
    <source>
        <strain evidence="3">IBRC-M 10908</strain>
    </source>
</reference>
<evidence type="ECO:0000313" key="2">
    <source>
        <dbReference type="EMBL" id="MFC4335171.1"/>
    </source>
</evidence>
<comment type="caution">
    <text evidence="2">The sequence shown here is derived from an EMBL/GenBank/DDBJ whole genome shotgun (WGS) entry which is preliminary data.</text>
</comment>
<keyword evidence="1" id="KW-0732">Signal</keyword>
<feature type="chain" id="PRO_5045416890" description="Lipoprotein" evidence="1">
    <location>
        <begin position="20"/>
        <end position="130"/>
    </location>
</feature>
<organism evidence="2 3">
    <name type="scientific">Salininema proteolyticum</name>
    <dbReference type="NCBI Taxonomy" id="1607685"/>
    <lineage>
        <taxon>Bacteria</taxon>
        <taxon>Bacillati</taxon>
        <taxon>Actinomycetota</taxon>
        <taxon>Actinomycetes</taxon>
        <taxon>Glycomycetales</taxon>
        <taxon>Glycomycetaceae</taxon>
        <taxon>Salininema</taxon>
    </lineage>
</organism>
<dbReference type="RefSeq" id="WP_380619603.1">
    <property type="nucleotide sequence ID" value="NZ_JBHSDK010000012.1"/>
</dbReference>
<keyword evidence="3" id="KW-1185">Reference proteome</keyword>
<evidence type="ECO:0000313" key="3">
    <source>
        <dbReference type="Proteomes" id="UP001595823"/>
    </source>
</evidence>
<protein>
    <recommendedName>
        <fullName evidence="4">Lipoprotein</fullName>
    </recommendedName>
</protein>
<proteinExistence type="predicted"/>
<dbReference type="EMBL" id="JBHSDK010000012">
    <property type="protein sequence ID" value="MFC4335171.1"/>
    <property type="molecule type" value="Genomic_DNA"/>
</dbReference>
<dbReference type="PROSITE" id="PS51257">
    <property type="entry name" value="PROKAR_LIPOPROTEIN"/>
    <property type="match status" value="1"/>
</dbReference>
<gene>
    <name evidence="2" type="ORF">ACFPET_08160</name>
</gene>
<sequence length="130" mass="14262">MRMNLLPLALLPVFLTACTDDPPEPEPEPDYPTVVDAVAVREDGAFTVHITVDSAYDSEERWADAVRVVGPDGGEMAIAEFPEPHEDEQPFTRSIEGVDAPMDVEVVEVQARDSENGWNPETLEVRLDGG</sequence>
<name>A0ABV8TXR6_9ACTN</name>
<evidence type="ECO:0008006" key="4">
    <source>
        <dbReference type="Google" id="ProtNLM"/>
    </source>
</evidence>
<feature type="signal peptide" evidence="1">
    <location>
        <begin position="1"/>
        <end position="19"/>
    </location>
</feature>
<accession>A0ABV8TXR6</accession>
<dbReference type="Proteomes" id="UP001595823">
    <property type="component" value="Unassembled WGS sequence"/>
</dbReference>
<evidence type="ECO:0000256" key="1">
    <source>
        <dbReference type="SAM" id="SignalP"/>
    </source>
</evidence>